<evidence type="ECO:0000259" key="2">
    <source>
        <dbReference type="Pfam" id="PF09992"/>
    </source>
</evidence>
<evidence type="ECO:0000313" key="3">
    <source>
        <dbReference type="EMBL" id="MFD2116738.1"/>
    </source>
</evidence>
<keyword evidence="1" id="KW-0472">Membrane</keyword>
<gene>
    <name evidence="3" type="ORF">ACFSJH_13500</name>
</gene>
<dbReference type="GO" id="GO:0016798">
    <property type="term" value="F:hydrolase activity, acting on glycosyl bonds"/>
    <property type="evidence" value="ECO:0007669"/>
    <property type="project" value="UniProtKB-KW"/>
</dbReference>
<keyword evidence="1" id="KW-1133">Transmembrane helix</keyword>
<name>A0ABW4YM46_9BACL</name>
<dbReference type="InterPro" id="IPR018711">
    <property type="entry name" value="NAGPA"/>
</dbReference>
<keyword evidence="3" id="KW-0378">Hydrolase</keyword>
<feature type="transmembrane region" description="Helical" evidence="1">
    <location>
        <begin position="14"/>
        <end position="36"/>
    </location>
</feature>
<keyword evidence="1" id="KW-0812">Transmembrane</keyword>
<dbReference type="Pfam" id="PF09992">
    <property type="entry name" value="NAGPA"/>
    <property type="match status" value="1"/>
</dbReference>
<protein>
    <submittedName>
        <fullName evidence="3">Phosphodiester glycosidase family protein</fullName>
    </submittedName>
</protein>
<keyword evidence="3" id="KW-0326">Glycosidase</keyword>
<keyword evidence="4" id="KW-1185">Reference proteome</keyword>
<dbReference type="RefSeq" id="WP_377773231.1">
    <property type="nucleotide sequence ID" value="NZ_JBHUHO010000032.1"/>
</dbReference>
<dbReference type="Proteomes" id="UP001597362">
    <property type="component" value="Unassembled WGS sequence"/>
</dbReference>
<feature type="domain" description="Phosphodiester glycosidase" evidence="2">
    <location>
        <begin position="94"/>
        <end position="270"/>
    </location>
</feature>
<reference evidence="4" key="1">
    <citation type="journal article" date="2019" name="Int. J. Syst. Evol. Microbiol.">
        <title>The Global Catalogue of Microorganisms (GCM) 10K type strain sequencing project: providing services to taxonomists for standard genome sequencing and annotation.</title>
        <authorList>
            <consortium name="The Broad Institute Genomics Platform"/>
            <consortium name="The Broad Institute Genome Sequencing Center for Infectious Disease"/>
            <person name="Wu L."/>
            <person name="Ma J."/>
        </authorList>
    </citation>
    <scope>NUCLEOTIDE SEQUENCE [LARGE SCALE GENOMIC DNA]</scope>
    <source>
        <strain evidence="4">GH52</strain>
    </source>
</reference>
<organism evidence="3 4">
    <name type="scientific">Paenibacillus yanchengensis</name>
    <dbReference type="NCBI Taxonomy" id="2035833"/>
    <lineage>
        <taxon>Bacteria</taxon>
        <taxon>Bacillati</taxon>
        <taxon>Bacillota</taxon>
        <taxon>Bacilli</taxon>
        <taxon>Bacillales</taxon>
        <taxon>Paenibacillaceae</taxon>
        <taxon>Paenibacillus</taxon>
    </lineage>
</organism>
<dbReference type="EMBL" id="JBHUHO010000032">
    <property type="protein sequence ID" value="MFD2116738.1"/>
    <property type="molecule type" value="Genomic_DNA"/>
</dbReference>
<evidence type="ECO:0000313" key="4">
    <source>
        <dbReference type="Proteomes" id="UP001597362"/>
    </source>
</evidence>
<sequence>MSEETNVKLSKKQWMASFAILGLIMVILAIALYFMIQSISGREVVKTGGIEEIEQYEYIETKADNGLILHQVVTAPANISPEIINSNVTLSNKAGMNGGFFYNNDILSIAMVNGTALQGKADEYGSGGENVKYSRGTLVWDGQDNALSVQVVQSAKDIRVKDYSRFWAQGGISMSLQDDSNWLAQIEREAAPFANTEHLRSAIVYDDKGIVYLIVSETKATLEQFRDAIVQTVGNGQLVDGIFLDGDGSSQLNVKEKQLAGDTREVVQMIRILR</sequence>
<comment type="caution">
    <text evidence="3">The sequence shown here is derived from an EMBL/GenBank/DDBJ whole genome shotgun (WGS) entry which is preliminary data.</text>
</comment>
<evidence type="ECO:0000256" key="1">
    <source>
        <dbReference type="SAM" id="Phobius"/>
    </source>
</evidence>
<proteinExistence type="predicted"/>
<accession>A0ABW4YM46</accession>